<evidence type="ECO:0000256" key="2">
    <source>
        <dbReference type="ARBA" id="ARBA00004613"/>
    </source>
</evidence>
<organism evidence="7 8">
    <name type="scientific">Chelatococcus asaccharovorans</name>
    <dbReference type="NCBI Taxonomy" id="28210"/>
    <lineage>
        <taxon>Bacteria</taxon>
        <taxon>Pseudomonadati</taxon>
        <taxon>Pseudomonadota</taxon>
        <taxon>Alphaproteobacteria</taxon>
        <taxon>Hyphomicrobiales</taxon>
        <taxon>Chelatococcaceae</taxon>
        <taxon>Chelatococcus</taxon>
    </lineage>
</organism>
<dbReference type="AlphaFoldDB" id="A0A2V3U172"/>
<dbReference type="PROSITE" id="PS50035">
    <property type="entry name" value="PLD"/>
    <property type="match status" value="1"/>
</dbReference>
<dbReference type="EMBL" id="QJJK01000029">
    <property type="protein sequence ID" value="PXW50276.1"/>
    <property type="molecule type" value="Genomic_DNA"/>
</dbReference>
<evidence type="ECO:0000259" key="6">
    <source>
        <dbReference type="PROSITE" id="PS50035"/>
    </source>
</evidence>
<comment type="function">
    <text evidence="1">Could be a virulence factor.</text>
</comment>
<comment type="subcellular location">
    <subcellularLocation>
        <location evidence="2">Secreted</location>
    </subcellularLocation>
</comment>
<comment type="caution">
    <text evidence="7">The sequence shown here is derived from an EMBL/GenBank/DDBJ whole genome shotgun (WGS) entry which is preliminary data.</text>
</comment>
<dbReference type="Pfam" id="PF13091">
    <property type="entry name" value="PLDc_2"/>
    <property type="match status" value="1"/>
</dbReference>
<accession>A0A2V3U172</accession>
<dbReference type="Gene3D" id="3.30.870.10">
    <property type="entry name" value="Endonuclease Chain A"/>
    <property type="match status" value="1"/>
</dbReference>
<feature type="domain" description="PLD phosphodiesterase" evidence="6">
    <location>
        <begin position="65"/>
        <end position="96"/>
    </location>
</feature>
<keyword evidence="8" id="KW-1185">Reference proteome</keyword>
<dbReference type="RefSeq" id="WP_110378642.1">
    <property type="nucleotide sequence ID" value="NZ_JAHBRY010000004.1"/>
</dbReference>
<gene>
    <name evidence="7" type="ORF">C7450_1295</name>
</gene>
<evidence type="ECO:0000313" key="7">
    <source>
        <dbReference type="EMBL" id="PXW50276.1"/>
    </source>
</evidence>
<reference evidence="7 8" key="1">
    <citation type="submission" date="2018-05" db="EMBL/GenBank/DDBJ databases">
        <title>Genomic Encyclopedia of Type Strains, Phase IV (KMG-IV): sequencing the most valuable type-strain genomes for metagenomic binning, comparative biology and taxonomic classification.</title>
        <authorList>
            <person name="Goeker M."/>
        </authorList>
    </citation>
    <scope>NUCLEOTIDE SEQUENCE [LARGE SCALE GENOMIC DNA]</scope>
    <source>
        <strain evidence="7 8">DSM 6462</strain>
    </source>
</reference>
<evidence type="ECO:0000256" key="1">
    <source>
        <dbReference type="ARBA" id="ARBA00003145"/>
    </source>
</evidence>
<dbReference type="OrthoDB" id="9789376at2"/>
<protein>
    <recommendedName>
        <fullName evidence="3">Phospholipase D</fullName>
    </recommendedName>
    <alternativeName>
        <fullName evidence="5">Choline phosphatase</fullName>
    </alternativeName>
</protein>
<sequence length="178" mass="20138">MRFVVAENAGRSDKAKAIMKAIENDHDNIVAMGALLAEKSIKAGLPGEALDRWFLREERHRRQGNIFYIHTKMMMIDPFGPNPRVFSGSANFSANSVTDNDENMLLLSGEWASEVTPVLVNEFMRLHRHLYFRTTALRLAGSGGADASKAAVLAPDDSWQADHFRQGRQKHRKRELFR</sequence>
<dbReference type="GO" id="GO:0006793">
    <property type="term" value="P:phosphorus metabolic process"/>
    <property type="evidence" value="ECO:0007669"/>
    <property type="project" value="UniProtKB-ARBA"/>
</dbReference>
<dbReference type="Proteomes" id="UP000248021">
    <property type="component" value="Unassembled WGS sequence"/>
</dbReference>
<dbReference type="InterPro" id="IPR001736">
    <property type="entry name" value="PLipase_D/transphosphatidylase"/>
</dbReference>
<name>A0A2V3U172_9HYPH</name>
<dbReference type="GO" id="GO:0005576">
    <property type="term" value="C:extracellular region"/>
    <property type="evidence" value="ECO:0007669"/>
    <property type="project" value="UniProtKB-SubCell"/>
</dbReference>
<keyword evidence="4" id="KW-0964">Secreted</keyword>
<dbReference type="SUPFAM" id="SSF56024">
    <property type="entry name" value="Phospholipase D/nuclease"/>
    <property type="match status" value="1"/>
</dbReference>
<evidence type="ECO:0000256" key="5">
    <source>
        <dbReference type="ARBA" id="ARBA00029594"/>
    </source>
</evidence>
<evidence type="ECO:0000256" key="4">
    <source>
        <dbReference type="ARBA" id="ARBA00022525"/>
    </source>
</evidence>
<dbReference type="GO" id="GO:0003824">
    <property type="term" value="F:catalytic activity"/>
    <property type="evidence" value="ECO:0007669"/>
    <property type="project" value="InterPro"/>
</dbReference>
<evidence type="ECO:0000256" key="3">
    <source>
        <dbReference type="ARBA" id="ARBA00018392"/>
    </source>
</evidence>
<proteinExistence type="predicted"/>
<dbReference type="InterPro" id="IPR025202">
    <property type="entry name" value="PLD-like_dom"/>
</dbReference>
<evidence type="ECO:0000313" key="8">
    <source>
        <dbReference type="Proteomes" id="UP000248021"/>
    </source>
</evidence>